<dbReference type="RefSeq" id="WP_346784639.1">
    <property type="nucleotide sequence ID" value="NZ_JBDLBR010000002.1"/>
</dbReference>
<protein>
    <recommendedName>
        <fullName evidence="3">Nuclear transport factor 2 family protein</fullName>
    </recommendedName>
</protein>
<dbReference type="EMBL" id="JBDLBR010000002">
    <property type="protein sequence ID" value="MEN7537192.1"/>
    <property type="molecule type" value="Genomic_DNA"/>
</dbReference>
<evidence type="ECO:0000313" key="1">
    <source>
        <dbReference type="EMBL" id="MEN7537192.1"/>
    </source>
</evidence>
<evidence type="ECO:0000313" key="2">
    <source>
        <dbReference type="Proteomes" id="UP001484535"/>
    </source>
</evidence>
<gene>
    <name evidence="1" type="ORF">ABDJ38_08395</name>
</gene>
<evidence type="ECO:0008006" key="3">
    <source>
        <dbReference type="Google" id="ProtNLM"/>
    </source>
</evidence>
<keyword evidence="2" id="KW-1185">Reference proteome</keyword>
<proteinExistence type="predicted"/>
<dbReference type="Proteomes" id="UP001484535">
    <property type="component" value="Unassembled WGS sequence"/>
</dbReference>
<name>A0ABV0CWF4_9SPHN</name>
<reference evidence="1 2" key="1">
    <citation type="submission" date="2024-05" db="EMBL/GenBank/DDBJ databases">
        <authorList>
            <person name="Park S."/>
        </authorList>
    </citation>
    <scope>NUCLEOTIDE SEQUENCE [LARGE SCALE GENOMIC DNA]</scope>
    <source>
        <strain evidence="1 2">DGU5</strain>
    </source>
</reference>
<comment type="caution">
    <text evidence="1">The sequence shown here is derived from an EMBL/GenBank/DDBJ whole genome shotgun (WGS) entry which is preliminary data.</text>
</comment>
<sequence>MMARWCKGLREVVLGSASSEDGYGQTLANDLHALITFRRLRKVPLTWQDPASYPGDIHAQFRPIHRFGDAVVAYRPEGDEHWFIVSRDWFGWPDPPEFALLCFAADGRIAMGHDFHHWPQTWTRPAG</sequence>
<organism evidence="1 2">
    <name type="scientific">Aurantiacibacter flavus</name>
    <dbReference type="NCBI Taxonomy" id="3145232"/>
    <lineage>
        <taxon>Bacteria</taxon>
        <taxon>Pseudomonadati</taxon>
        <taxon>Pseudomonadota</taxon>
        <taxon>Alphaproteobacteria</taxon>
        <taxon>Sphingomonadales</taxon>
        <taxon>Erythrobacteraceae</taxon>
        <taxon>Aurantiacibacter</taxon>
    </lineage>
</organism>
<accession>A0ABV0CWF4</accession>